<dbReference type="Proteomes" id="UP000198406">
    <property type="component" value="Unassembled WGS sequence"/>
</dbReference>
<evidence type="ECO:0000256" key="1">
    <source>
        <dbReference type="SAM" id="SignalP"/>
    </source>
</evidence>
<feature type="domain" description="FAS1" evidence="2">
    <location>
        <begin position="176"/>
        <end position="305"/>
    </location>
</feature>
<dbReference type="AlphaFoldDB" id="A0A1Z5K590"/>
<evidence type="ECO:0000313" key="3">
    <source>
        <dbReference type="EMBL" id="GAX21379.1"/>
    </source>
</evidence>
<accession>A0A1Z5K590</accession>
<dbReference type="InterPro" id="IPR000782">
    <property type="entry name" value="FAS1_domain"/>
</dbReference>
<dbReference type="InParanoid" id="A0A1Z5K590"/>
<dbReference type="OrthoDB" id="286301at2759"/>
<feature type="domain" description="FAS1" evidence="2">
    <location>
        <begin position="23"/>
        <end position="165"/>
    </location>
</feature>
<dbReference type="Pfam" id="PF02469">
    <property type="entry name" value="Fasciclin"/>
    <property type="match status" value="3"/>
</dbReference>
<dbReference type="PROSITE" id="PS50213">
    <property type="entry name" value="FAS1"/>
    <property type="match status" value="3"/>
</dbReference>
<dbReference type="Gene3D" id="2.30.180.10">
    <property type="entry name" value="FAS1 domain"/>
    <property type="match status" value="4"/>
</dbReference>
<dbReference type="GO" id="GO:0005615">
    <property type="term" value="C:extracellular space"/>
    <property type="evidence" value="ECO:0007669"/>
    <property type="project" value="TreeGrafter"/>
</dbReference>
<gene>
    <name evidence="3" type="ORF">FisN_28Lh066</name>
</gene>
<keyword evidence="1" id="KW-0732">Signal</keyword>
<dbReference type="InterPro" id="IPR050904">
    <property type="entry name" value="Adhesion/Biosynth-related"/>
</dbReference>
<feature type="domain" description="FAS1" evidence="2">
    <location>
        <begin position="474"/>
        <end position="602"/>
    </location>
</feature>
<comment type="caution">
    <text evidence="3">The sequence shown here is derived from an EMBL/GenBank/DDBJ whole genome shotgun (WGS) entry which is preliminary data.</text>
</comment>
<feature type="chain" id="PRO_5012125290" description="FAS1 domain-containing protein" evidence="1">
    <location>
        <begin position="24"/>
        <end position="666"/>
    </location>
</feature>
<evidence type="ECO:0000313" key="4">
    <source>
        <dbReference type="Proteomes" id="UP000198406"/>
    </source>
</evidence>
<dbReference type="InterPro" id="IPR036378">
    <property type="entry name" value="FAS1_dom_sf"/>
</dbReference>
<name>A0A1Z5K590_FISSO</name>
<protein>
    <recommendedName>
        <fullName evidence="2">FAS1 domain-containing protein</fullName>
    </recommendedName>
</protein>
<dbReference type="PANTHER" id="PTHR10900">
    <property type="entry name" value="PERIOSTIN-RELATED"/>
    <property type="match status" value="1"/>
</dbReference>
<organism evidence="3 4">
    <name type="scientific">Fistulifera solaris</name>
    <name type="common">Oleaginous diatom</name>
    <dbReference type="NCBI Taxonomy" id="1519565"/>
    <lineage>
        <taxon>Eukaryota</taxon>
        <taxon>Sar</taxon>
        <taxon>Stramenopiles</taxon>
        <taxon>Ochrophyta</taxon>
        <taxon>Bacillariophyta</taxon>
        <taxon>Bacillariophyceae</taxon>
        <taxon>Bacillariophycidae</taxon>
        <taxon>Naviculales</taxon>
        <taxon>Naviculaceae</taxon>
        <taxon>Fistulifera</taxon>
    </lineage>
</organism>
<dbReference type="SUPFAM" id="SSF82153">
    <property type="entry name" value="FAS1 domain"/>
    <property type="match status" value="3"/>
</dbReference>
<evidence type="ECO:0000259" key="2">
    <source>
        <dbReference type="PROSITE" id="PS50213"/>
    </source>
</evidence>
<sequence length="666" mass="74570">MRSFTTRFILLYFSFWHLHHAYSATLYDVIRTNAALSLFKNEFSYHPDLIQRLESTTESLTLLAPNNDAFATPDGALLQQQWSQRDAWQLHWNGVLTYLIWEEERTSRQIYEGLQQPTAWWEETIEVQITRDGIFFQSPSSAPAQLVRPDSTVENGAVHILSGFPLPQFFSQSLWDVILQVSVEELAPFTRMRELIVMTELEGFLQNATAMTFLAAPDTAFEDPMFSNETLDLETAAAILQNHMIPQVLPPALFVADSQVTTLFGQRLTITETEEGGIRIGSANVTQNSLLLGGNGIIHEVSTLLVPPNLNGTSLMDKLLEQTENNTSVENFVRLLDTSWMEAYSNMQQNYTVFIAENSTLPNSTQIPSDWTRHIRRFVAHQTLPGIILAETQLRETLDAANVTGSFYEIDIPVDFDTALLQEITFRLDNQTEQVFIEQSLPQKVNVTLLDFISSAENGVVHLVSNPLVPPFWTTSLMDVVATYDDLSTLQALVVKFSLEELVSTYNRTLLAPTNAAFIRRGIDGLTPESIVDILSYHLLTNVFSSDQLPTNGSRRYNTVFGRTITVSRVSESSLQFNQQATTVITNVLHNQGTMHLIDTVLVPPLPNETDAPTTLPTIAPTRIETPTAVPLSTPTMQFSMGNRALSYESAFTFVLGLVISCVTFL</sequence>
<keyword evidence="4" id="KW-1185">Reference proteome</keyword>
<proteinExistence type="predicted"/>
<dbReference type="PANTHER" id="PTHR10900:SF77">
    <property type="entry name" value="FI19380P1"/>
    <property type="match status" value="1"/>
</dbReference>
<dbReference type="EMBL" id="BDSP01000166">
    <property type="protein sequence ID" value="GAX21379.1"/>
    <property type="molecule type" value="Genomic_DNA"/>
</dbReference>
<feature type="signal peptide" evidence="1">
    <location>
        <begin position="1"/>
        <end position="23"/>
    </location>
</feature>
<dbReference type="SMART" id="SM00554">
    <property type="entry name" value="FAS1"/>
    <property type="match status" value="4"/>
</dbReference>
<reference evidence="3 4" key="1">
    <citation type="journal article" date="2015" name="Plant Cell">
        <title>Oil accumulation by the oleaginous diatom Fistulifera solaris as revealed by the genome and transcriptome.</title>
        <authorList>
            <person name="Tanaka T."/>
            <person name="Maeda Y."/>
            <person name="Veluchamy A."/>
            <person name="Tanaka M."/>
            <person name="Abida H."/>
            <person name="Marechal E."/>
            <person name="Bowler C."/>
            <person name="Muto M."/>
            <person name="Sunaga Y."/>
            <person name="Tanaka M."/>
            <person name="Yoshino T."/>
            <person name="Taniguchi T."/>
            <person name="Fukuda Y."/>
            <person name="Nemoto M."/>
            <person name="Matsumoto M."/>
            <person name="Wong P.S."/>
            <person name="Aburatani S."/>
            <person name="Fujibuchi W."/>
        </authorList>
    </citation>
    <scope>NUCLEOTIDE SEQUENCE [LARGE SCALE GENOMIC DNA]</scope>
    <source>
        <strain evidence="3 4">JPCC DA0580</strain>
    </source>
</reference>